<evidence type="ECO:0000313" key="14">
    <source>
        <dbReference type="Proteomes" id="UP000294003"/>
    </source>
</evidence>
<dbReference type="Pfam" id="PF03828">
    <property type="entry name" value="PAP_assoc"/>
    <property type="match status" value="1"/>
</dbReference>
<feature type="compositionally biased region" description="Polar residues" evidence="10">
    <location>
        <begin position="103"/>
        <end position="119"/>
    </location>
</feature>
<evidence type="ECO:0000256" key="7">
    <source>
        <dbReference type="ARBA" id="ARBA00022679"/>
    </source>
</evidence>
<feature type="domain" description="PAP-associated" evidence="11">
    <location>
        <begin position="892"/>
        <end position="942"/>
    </location>
</feature>
<name>A0ABY0H494_9PEZI</name>
<proteinExistence type="inferred from homology"/>
<comment type="subcellular location">
    <subcellularLocation>
        <location evidence="3">Cytoplasm</location>
    </subcellularLocation>
</comment>
<evidence type="ECO:0000256" key="2">
    <source>
        <dbReference type="ARBA" id="ARBA00001946"/>
    </source>
</evidence>
<keyword evidence="14" id="KW-1185">Reference proteome</keyword>
<dbReference type="Gene3D" id="3.30.460.10">
    <property type="entry name" value="Beta Polymerase, domain 2"/>
    <property type="match status" value="1"/>
</dbReference>
<dbReference type="EMBL" id="QJNS01000172">
    <property type="protein sequence ID" value="RYO84090.1"/>
    <property type="molecule type" value="Genomic_DNA"/>
</dbReference>
<evidence type="ECO:0000259" key="11">
    <source>
        <dbReference type="Pfam" id="PF03828"/>
    </source>
</evidence>
<feature type="region of interest" description="Disordered" evidence="10">
    <location>
        <begin position="936"/>
        <end position="996"/>
    </location>
</feature>
<reference evidence="13 14" key="1">
    <citation type="submission" date="2018-06" db="EMBL/GenBank/DDBJ databases">
        <title>Complete Genomes of Monosporascus.</title>
        <authorList>
            <person name="Robinson A.J."/>
            <person name="Natvig D.O."/>
        </authorList>
    </citation>
    <scope>NUCLEOTIDE SEQUENCE [LARGE SCALE GENOMIC DNA]</scope>
    <source>
        <strain evidence="13 14">CBS 609.92</strain>
    </source>
</reference>
<dbReference type="InterPro" id="IPR054708">
    <property type="entry name" value="MTPAP-like_central"/>
</dbReference>
<dbReference type="EC" id="2.7.7.19" evidence="5"/>
<evidence type="ECO:0000256" key="10">
    <source>
        <dbReference type="SAM" id="MobiDB-lite"/>
    </source>
</evidence>
<dbReference type="SUPFAM" id="SSF81631">
    <property type="entry name" value="PAP/OAS1 substrate-binding domain"/>
    <property type="match status" value="1"/>
</dbReference>
<comment type="similarity">
    <text evidence="4">Belongs to the DNA polymerase type-B-like family.</text>
</comment>
<sequence>MQPSQGTTAPLEDRLRGLILSNADQGGTQGGHVTDPHSSNAIQQQSSQHKHVKSVPETDLSSSTDQAQGRPKASRKRLNQVQRRQMSAELSVPVDTRAPVEQTPKSYTGRQPKAHQQQGKRFYPHHHSSRSHSGSSRNGFQNQPPTNSGEPLSAQSHHSSILRRGPNILSHHQPDWRAQQPRYHELPRGVNVLSAESFASRGHQGTHQSLYNPGGYRQYTVEPEELTNQSHLLDRLCHLVVTGAEIEPSEIAEKEDFRMRVEEICRSVITRYEMGHNGNTAFPLESVQLKCFGSLSSGFATKAADMDLALLSPLSRVNPDSSDSPIPRLVEKALLESGFGARLLTRTRVSIIKLCEKPDDKLRLSLLEERAKWEQGLSTDGHGADDGLLDDPNSPHETTTSHEVDKRQSVPDEQQSELEIQTASEVGQTYQEKLSSLRQSWNQSLSSYYGNAKRLLRQLNGRDITQSNSGDFKKADFELLDVVSRAFIEGLYDESLRLRIQGYPSFYEGLNSPHINFRSLVGVMKMAEGEQLIMLWETRTVTEGNPQREEMSQGVVNRWKTLQATKTFGPYPLSFTKDLHHAVESLRSLPSIQLMQLRQEQHESATEYHARVARIMHGLRGPNVPNPVMTSKVVEYYILGLQNEQIREEVRNFALTSGAQSLKTIARKHKALQLALEYEKALETNLYSEEDSVLIRDYVGLLRRGLVPIAAQDSEPFDYVVPVTQTRANIIQRIRQLPGPSRLAPNQLRDRYHDKLEFPKSGVGVQCDINFSAHLALQNTLLLRCYSYTDPRVRPLILFVKYWARVRGINDAYRGTLSSYGYVLMVLHYLINVAEPFVCPNLQQLAPPDPNLPPEAMESLTTCKGRNVRFWRDEQEIQRLAREGCLNQNRQSVGALLRGFFEYYAQNNMMSIIQKRGFDWGRDVISLRTPGGLVSKQEKGWTGAKTVIQPQSGGPDNSVDATRNPALPPTPVEQQPMSPKATTTPTTEQSTAKPRETKEVRLRYLFAIEDPFELDHNVARTVTHNGIVAIRDEFRRAWRIIKSAGKSGQPAEDLLEDTKQHSEQLERKQFADLLDDIHGPVIFPEGV</sequence>
<keyword evidence="8" id="KW-0479">Metal-binding</keyword>
<dbReference type="Proteomes" id="UP000294003">
    <property type="component" value="Unassembled WGS sequence"/>
</dbReference>
<accession>A0ABY0H494</accession>
<evidence type="ECO:0000256" key="3">
    <source>
        <dbReference type="ARBA" id="ARBA00004496"/>
    </source>
</evidence>
<dbReference type="Pfam" id="PF22600">
    <property type="entry name" value="MTPAP-like_central"/>
    <property type="match status" value="1"/>
</dbReference>
<evidence type="ECO:0000256" key="9">
    <source>
        <dbReference type="ARBA" id="ARBA00022842"/>
    </source>
</evidence>
<evidence type="ECO:0000259" key="12">
    <source>
        <dbReference type="Pfam" id="PF22600"/>
    </source>
</evidence>
<dbReference type="SUPFAM" id="SSF81301">
    <property type="entry name" value="Nucleotidyltransferase"/>
    <property type="match status" value="2"/>
</dbReference>
<keyword evidence="9" id="KW-0460">Magnesium</keyword>
<evidence type="ECO:0000313" key="13">
    <source>
        <dbReference type="EMBL" id="RYO84090.1"/>
    </source>
</evidence>
<dbReference type="Gene3D" id="1.10.1410.10">
    <property type="match status" value="1"/>
</dbReference>
<protein>
    <recommendedName>
        <fullName evidence="5">polynucleotide adenylyltransferase</fullName>
        <ecNumber evidence="5">2.7.7.19</ecNumber>
    </recommendedName>
</protein>
<feature type="compositionally biased region" description="Basic and acidic residues" evidence="10">
    <location>
        <begin position="399"/>
        <end position="410"/>
    </location>
</feature>
<comment type="cofactor">
    <cofactor evidence="2">
        <name>Mg(2+)</name>
        <dbReference type="ChEBI" id="CHEBI:18420"/>
    </cofactor>
</comment>
<feature type="region of interest" description="Disordered" evidence="10">
    <location>
        <begin position="1"/>
        <end position="159"/>
    </location>
</feature>
<dbReference type="InterPro" id="IPR002058">
    <property type="entry name" value="PAP_assoc"/>
</dbReference>
<dbReference type="PANTHER" id="PTHR12271:SF40">
    <property type="entry name" value="POLY(A) RNA POLYMERASE GLD2"/>
    <property type="match status" value="1"/>
</dbReference>
<dbReference type="InterPro" id="IPR043519">
    <property type="entry name" value="NT_sf"/>
</dbReference>
<keyword evidence="6" id="KW-0963">Cytoplasm</keyword>
<feature type="compositionally biased region" description="Polar residues" evidence="10">
    <location>
        <begin position="948"/>
        <end position="961"/>
    </location>
</feature>
<feature type="compositionally biased region" description="Low complexity" evidence="10">
    <location>
        <begin position="978"/>
        <end position="992"/>
    </location>
</feature>
<gene>
    <name evidence="13" type="ORF">DL762_005836</name>
</gene>
<evidence type="ECO:0000256" key="4">
    <source>
        <dbReference type="ARBA" id="ARBA00008593"/>
    </source>
</evidence>
<evidence type="ECO:0000256" key="8">
    <source>
        <dbReference type="ARBA" id="ARBA00022723"/>
    </source>
</evidence>
<keyword evidence="7" id="KW-0808">Transferase</keyword>
<comment type="cofactor">
    <cofactor evidence="1">
        <name>Mn(2+)</name>
        <dbReference type="ChEBI" id="CHEBI:29035"/>
    </cofactor>
</comment>
<feature type="compositionally biased region" description="Polar residues" evidence="10">
    <location>
        <begin position="138"/>
        <end position="159"/>
    </location>
</feature>
<feature type="domain" description="Poly(A) RNA polymerase mitochondrial-like central palm" evidence="12">
    <location>
        <begin position="245"/>
        <end position="358"/>
    </location>
</feature>
<comment type="caution">
    <text evidence="13">The sequence shown here is derived from an EMBL/GenBank/DDBJ whole genome shotgun (WGS) entry which is preliminary data.</text>
</comment>
<feature type="region of interest" description="Disordered" evidence="10">
    <location>
        <begin position="377"/>
        <end position="417"/>
    </location>
</feature>
<dbReference type="PANTHER" id="PTHR12271">
    <property type="entry name" value="POLY A POLYMERASE CID PAP -RELATED"/>
    <property type="match status" value="1"/>
</dbReference>
<organism evidence="13 14">
    <name type="scientific">Monosporascus cannonballus</name>
    <dbReference type="NCBI Taxonomy" id="155416"/>
    <lineage>
        <taxon>Eukaryota</taxon>
        <taxon>Fungi</taxon>
        <taxon>Dikarya</taxon>
        <taxon>Ascomycota</taxon>
        <taxon>Pezizomycotina</taxon>
        <taxon>Sordariomycetes</taxon>
        <taxon>Xylariomycetidae</taxon>
        <taxon>Xylariales</taxon>
        <taxon>Xylariales incertae sedis</taxon>
        <taxon>Monosporascus</taxon>
    </lineage>
</organism>
<evidence type="ECO:0000256" key="5">
    <source>
        <dbReference type="ARBA" id="ARBA00012388"/>
    </source>
</evidence>
<evidence type="ECO:0000256" key="6">
    <source>
        <dbReference type="ARBA" id="ARBA00022490"/>
    </source>
</evidence>
<evidence type="ECO:0000256" key="1">
    <source>
        <dbReference type="ARBA" id="ARBA00001936"/>
    </source>
</evidence>